<evidence type="ECO:0000313" key="6">
    <source>
        <dbReference type="Proteomes" id="UP000587002"/>
    </source>
</evidence>
<reference evidence="5 6" key="1">
    <citation type="submission" date="2020-07" db="EMBL/GenBank/DDBJ databases">
        <title>Sequencing the genomes of 1000 actinobacteria strains.</title>
        <authorList>
            <person name="Klenk H.-P."/>
        </authorList>
    </citation>
    <scope>NUCLEOTIDE SEQUENCE [LARGE SCALE GENOMIC DNA]</scope>
    <source>
        <strain evidence="5 6">DSM 44065</strain>
    </source>
</reference>
<protein>
    <submittedName>
        <fullName evidence="5">LCP family protein required for cell wall assembly</fullName>
    </submittedName>
</protein>
<proteinExistence type="inferred from homology"/>
<dbReference type="InterPro" id="IPR004474">
    <property type="entry name" value="LytR_CpsA_psr"/>
</dbReference>
<keyword evidence="3" id="KW-0812">Transmembrane</keyword>
<evidence type="ECO:0000256" key="3">
    <source>
        <dbReference type="SAM" id="Phobius"/>
    </source>
</evidence>
<gene>
    <name evidence="5" type="ORF">HNR68_001447</name>
</gene>
<name>A0A853AQF5_9PSEU</name>
<dbReference type="Proteomes" id="UP000587002">
    <property type="component" value="Unassembled WGS sequence"/>
</dbReference>
<dbReference type="EMBL" id="JACCFJ010000001">
    <property type="protein sequence ID" value="NYI82817.1"/>
    <property type="molecule type" value="Genomic_DNA"/>
</dbReference>
<dbReference type="Pfam" id="PF03816">
    <property type="entry name" value="LytR_cpsA_psr"/>
    <property type="match status" value="1"/>
</dbReference>
<evidence type="ECO:0000259" key="4">
    <source>
        <dbReference type="Pfam" id="PF03816"/>
    </source>
</evidence>
<dbReference type="RefSeq" id="WP_179718865.1">
    <property type="nucleotide sequence ID" value="NZ_BAABFH010000001.1"/>
</dbReference>
<dbReference type="InterPro" id="IPR050922">
    <property type="entry name" value="LytR/CpsA/Psr_CW_biosynth"/>
</dbReference>
<sequence length="393" mass="41804">MGEPEQETEAEEPTPQRGSGFRIARRSALALFSAVVLGITAVGWVVAHQLSDVSSAKVLAGAPAVEDADDGATDVLLVGSDSRTDAQGNPLPDRVLKELRTEAVGGLNTDSLVVIRVPHSGAPTSAVSIPRDTYTEVPGGRPEKINAVYGLTKNATAQRLRAEGRPEPEVEREAQLAGQRALVQTVQHLTGLQIDHYAEINLLGFYELTEAVGGVDVCLRQDTSDKDSGADFTAGRHTISGADALSFVRQRHGLPRGDLDRIVRQQVFMAALVKKVLSTGTLTDPAMVNDLVQAARRSVVLDEGWEPLGFVEQMQQISAGRVEFVTMPVAETNARDDRGQSVVMVDPAETKRFFAGLASAPPGVAPKPKLQLDGTAGSTEQPITSDGSIPCVY</sequence>
<feature type="region of interest" description="Disordered" evidence="2">
    <location>
        <begin position="1"/>
        <end position="20"/>
    </location>
</feature>
<dbReference type="NCBIfam" id="TIGR00350">
    <property type="entry name" value="lytR_cpsA_psr"/>
    <property type="match status" value="1"/>
</dbReference>
<comment type="similarity">
    <text evidence="1">Belongs to the LytR/CpsA/Psr (LCP) family.</text>
</comment>
<comment type="caution">
    <text evidence="5">The sequence shown here is derived from an EMBL/GenBank/DDBJ whole genome shotgun (WGS) entry which is preliminary data.</text>
</comment>
<evidence type="ECO:0000313" key="5">
    <source>
        <dbReference type="EMBL" id="NYI82817.1"/>
    </source>
</evidence>
<dbReference type="PANTHER" id="PTHR33392:SF6">
    <property type="entry name" value="POLYISOPRENYL-TEICHOIC ACID--PEPTIDOGLYCAN TEICHOIC ACID TRANSFERASE TAGU"/>
    <property type="match status" value="1"/>
</dbReference>
<evidence type="ECO:0000256" key="1">
    <source>
        <dbReference type="ARBA" id="ARBA00006068"/>
    </source>
</evidence>
<dbReference type="AlphaFoldDB" id="A0A853AQF5"/>
<accession>A0A853AQF5</accession>
<organism evidence="5 6">
    <name type="scientific">Saccharopolyspora hordei</name>
    <dbReference type="NCBI Taxonomy" id="1838"/>
    <lineage>
        <taxon>Bacteria</taxon>
        <taxon>Bacillati</taxon>
        <taxon>Actinomycetota</taxon>
        <taxon>Actinomycetes</taxon>
        <taxon>Pseudonocardiales</taxon>
        <taxon>Pseudonocardiaceae</taxon>
        <taxon>Saccharopolyspora</taxon>
    </lineage>
</organism>
<keyword evidence="6" id="KW-1185">Reference proteome</keyword>
<feature type="domain" description="Cell envelope-related transcriptional attenuator" evidence="4">
    <location>
        <begin position="108"/>
        <end position="277"/>
    </location>
</feature>
<feature type="transmembrane region" description="Helical" evidence="3">
    <location>
        <begin position="27"/>
        <end position="47"/>
    </location>
</feature>
<keyword evidence="3" id="KW-0472">Membrane</keyword>
<dbReference type="Gene3D" id="3.40.630.190">
    <property type="entry name" value="LCP protein"/>
    <property type="match status" value="1"/>
</dbReference>
<keyword evidence="3" id="KW-1133">Transmembrane helix</keyword>
<evidence type="ECO:0000256" key="2">
    <source>
        <dbReference type="SAM" id="MobiDB-lite"/>
    </source>
</evidence>
<feature type="compositionally biased region" description="Acidic residues" evidence="2">
    <location>
        <begin position="1"/>
        <end position="12"/>
    </location>
</feature>
<dbReference type="PANTHER" id="PTHR33392">
    <property type="entry name" value="POLYISOPRENYL-TEICHOIC ACID--PEPTIDOGLYCAN TEICHOIC ACID TRANSFERASE TAGU"/>
    <property type="match status" value="1"/>
</dbReference>